<proteinExistence type="predicted"/>
<sequence length="341" mass="36878">MTSPPVFSRRSLLRGAVGTGAVAALSGCSSVLSGLTTAGEPANTLQFWDLFGGGDGLRMQSMLDVYRKQNPGVSLSATTFNWGNPYYTKLSLATVGDKPPDVAVAHLTRAKSMIEGGLLQELETDALERAGLTPDKFNERAWAAGLVDGKAYAIPMDTHPFVMFYNTDICKKAGLLDANGVIKPLKGEAAFLDAMRKAKQVTGGYAGAIALGTEIVTAWRAFQSLYAQLGGEMLADEGTKVVIDDAKALRALTFLRQLTQSGLFPKPPTTRVRSPTSPPGGRRSCSRASGRSRRSRTRRRRSRWRCSRTCSTRGRTPARPTRTRSSSRRVRSSRRTGSTGR</sequence>
<feature type="region of interest" description="Disordered" evidence="1">
    <location>
        <begin position="262"/>
        <end position="341"/>
    </location>
</feature>
<dbReference type="RefSeq" id="WP_345729751.1">
    <property type="nucleotide sequence ID" value="NZ_BAAAYN010000025.1"/>
</dbReference>
<keyword evidence="3" id="KW-1185">Reference proteome</keyword>
<dbReference type="PANTHER" id="PTHR43649:SF14">
    <property type="entry name" value="BLR3389 PROTEIN"/>
    <property type="match status" value="1"/>
</dbReference>
<dbReference type="InterPro" id="IPR050490">
    <property type="entry name" value="Bact_solute-bd_prot1"/>
</dbReference>
<accession>A0ABP6SZZ5</accession>
<dbReference type="PROSITE" id="PS51318">
    <property type="entry name" value="TAT"/>
    <property type="match status" value="1"/>
</dbReference>
<dbReference type="Pfam" id="PF01547">
    <property type="entry name" value="SBP_bac_1"/>
    <property type="match status" value="1"/>
</dbReference>
<evidence type="ECO:0008006" key="4">
    <source>
        <dbReference type="Google" id="ProtNLM"/>
    </source>
</evidence>
<gene>
    <name evidence="2" type="ORF">GCM10020369_40730</name>
</gene>
<dbReference type="SUPFAM" id="SSF53850">
    <property type="entry name" value="Periplasmic binding protein-like II"/>
    <property type="match status" value="1"/>
</dbReference>
<name>A0ABP6SZZ5_9ACTN</name>
<dbReference type="PANTHER" id="PTHR43649">
    <property type="entry name" value="ARABINOSE-BINDING PROTEIN-RELATED"/>
    <property type="match status" value="1"/>
</dbReference>
<feature type="compositionally biased region" description="Basic residues" evidence="1">
    <location>
        <begin position="290"/>
        <end position="306"/>
    </location>
</feature>
<reference evidence="3" key="1">
    <citation type="journal article" date="2019" name="Int. J. Syst. Evol. Microbiol.">
        <title>The Global Catalogue of Microorganisms (GCM) 10K type strain sequencing project: providing services to taxonomists for standard genome sequencing and annotation.</title>
        <authorList>
            <consortium name="The Broad Institute Genomics Platform"/>
            <consortium name="The Broad Institute Genome Sequencing Center for Infectious Disease"/>
            <person name="Wu L."/>
            <person name="Ma J."/>
        </authorList>
    </citation>
    <scope>NUCLEOTIDE SEQUENCE [LARGE SCALE GENOMIC DNA]</scope>
    <source>
        <strain evidence="3">JCM 9458</strain>
    </source>
</reference>
<comment type="caution">
    <text evidence="2">The sequence shown here is derived from an EMBL/GenBank/DDBJ whole genome shotgun (WGS) entry which is preliminary data.</text>
</comment>
<dbReference type="EMBL" id="BAAAYN010000025">
    <property type="protein sequence ID" value="GAA3389674.1"/>
    <property type="molecule type" value="Genomic_DNA"/>
</dbReference>
<evidence type="ECO:0000256" key="1">
    <source>
        <dbReference type="SAM" id="MobiDB-lite"/>
    </source>
</evidence>
<dbReference type="InterPro" id="IPR006311">
    <property type="entry name" value="TAT_signal"/>
</dbReference>
<feature type="compositionally biased region" description="Low complexity" evidence="1">
    <location>
        <begin position="307"/>
        <end position="320"/>
    </location>
</feature>
<feature type="compositionally biased region" description="Basic residues" evidence="1">
    <location>
        <begin position="321"/>
        <end position="334"/>
    </location>
</feature>
<evidence type="ECO:0000313" key="3">
    <source>
        <dbReference type="Proteomes" id="UP001501676"/>
    </source>
</evidence>
<dbReference type="InterPro" id="IPR006059">
    <property type="entry name" value="SBP"/>
</dbReference>
<dbReference type="Proteomes" id="UP001501676">
    <property type="component" value="Unassembled WGS sequence"/>
</dbReference>
<evidence type="ECO:0000313" key="2">
    <source>
        <dbReference type="EMBL" id="GAA3389674.1"/>
    </source>
</evidence>
<organism evidence="2 3">
    <name type="scientific">Cryptosporangium minutisporangium</name>
    <dbReference type="NCBI Taxonomy" id="113569"/>
    <lineage>
        <taxon>Bacteria</taxon>
        <taxon>Bacillati</taxon>
        <taxon>Actinomycetota</taxon>
        <taxon>Actinomycetes</taxon>
        <taxon>Cryptosporangiales</taxon>
        <taxon>Cryptosporangiaceae</taxon>
        <taxon>Cryptosporangium</taxon>
    </lineage>
</organism>
<dbReference type="Gene3D" id="3.40.190.10">
    <property type="entry name" value="Periplasmic binding protein-like II"/>
    <property type="match status" value="1"/>
</dbReference>
<feature type="compositionally biased region" description="Low complexity" evidence="1">
    <location>
        <begin position="269"/>
        <end position="289"/>
    </location>
</feature>
<protein>
    <recommendedName>
        <fullName evidence="4">Extracellular solute-binding protein</fullName>
    </recommendedName>
</protein>